<dbReference type="EMBL" id="LNFP01000374">
    <property type="protein sequence ID" value="KUF93580.1"/>
    <property type="molecule type" value="Genomic_DNA"/>
</dbReference>
<dbReference type="AlphaFoldDB" id="A0A0W8DBN5"/>
<gene>
    <name evidence="3" type="ORF">AM588_10010464</name>
</gene>
<keyword evidence="1" id="KW-0812">Transmembrane</keyword>
<reference evidence="3 4" key="1">
    <citation type="submission" date="2015-11" db="EMBL/GenBank/DDBJ databases">
        <title>Genomes and virulence difference between two physiological races of Phytophthora nicotianae.</title>
        <authorList>
            <person name="Liu H."/>
            <person name="Ma X."/>
            <person name="Yu H."/>
            <person name="Fang D."/>
            <person name="Li Y."/>
            <person name="Wang X."/>
            <person name="Wang W."/>
            <person name="Dong Y."/>
            <person name="Xiao B."/>
        </authorList>
    </citation>
    <scope>NUCLEOTIDE SEQUENCE [LARGE SCALE GENOMIC DNA]</scope>
    <source>
        <strain evidence="4">race 1</strain>
    </source>
</reference>
<dbReference type="PANTHER" id="PTHR10742">
    <property type="entry name" value="FLAVIN MONOAMINE OXIDASE"/>
    <property type="match status" value="1"/>
</dbReference>
<comment type="caution">
    <text evidence="3">The sequence shown here is derived from an EMBL/GenBank/DDBJ whole genome shotgun (WGS) entry which is preliminary data.</text>
</comment>
<evidence type="ECO:0000256" key="1">
    <source>
        <dbReference type="SAM" id="Phobius"/>
    </source>
</evidence>
<evidence type="ECO:0000259" key="2">
    <source>
        <dbReference type="Pfam" id="PF01593"/>
    </source>
</evidence>
<dbReference type="Gene3D" id="3.90.660.10">
    <property type="match status" value="1"/>
</dbReference>
<dbReference type="Pfam" id="PF01593">
    <property type="entry name" value="Amino_oxidase"/>
    <property type="match status" value="2"/>
</dbReference>
<dbReference type="Proteomes" id="UP000054636">
    <property type="component" value="Unassembled WGS sequence"/>
</dbReference>
<dbReference type="SUPFAM" id="SSF54373">
    <property type="entry name" value="FAD-linked reductases, C-terminal domain"/>
    <property type="match status" value="1"/>
</dbReference>
<dbReference type="PANTHER" id="PTHR10742:SF410">
    <property type="entry name" value="LYSINE-SPECIFIC HISTONE DEMETHYLASE 2"/>
    <property type="match status" value="1"/>
</dbReference>
<proteinExistence type="predicted"/>
<keyword evidence="1" id="KW-1133">Transmembrane helix</keyword>
<sequence length="360" mass="39757">MAVKSTIDLKSSYRVVVVGAGMAGVSVANALLVSNEFAASDVCVLEAQSRIGGRIRTQPFSDSLPVNVEVGAAWIHGTEGNPFTDMAKKFGIVFKEVAPRNPWLHPGACKNFLFFDGDKQLPQEQVDETWQWQDLLMHKLQALATSPNAADHQEKALSAIVDHLVASDEELGEAMKAPNARARLDMCLKLIEVWMGVNDDEVQLDDFTDIELIGDGRRVSADHVVVTSSLGFLKSGKLHFQPELPAAKLGAIERSKMGQYMKILVEFPEIFWPENSTFIAQIKNSSVSSDAMDRRIYFPVVFNYQFAKGVPIIEGVLVGENASKISATFTEEEIAHALFLQLQETFGPNIPRPVNHFITR</sequence>
<protein>
    <recommendedName>
        <fullName evidence="2">Amine oxidase domain-containing protein</fullName>
    </recommendedName>
</protein>
<evidence type="ECO:0000313" key="4">
    <source>
        <dbReference type="Proteomes" id="UP000054636"/>
    </source>
</evidence>
<dbReference type="InterPro" id="IPR050281">
    <property type="entry name" value="Flavin_monoamine_oxidase"/>
</dbReference>
<dbReference type="SUPFAM" id="SSF51905">
    <property type="entry name" value="FAD/NAD(P)-binding domain"/>
    <property type="match status" value="1"/>
</dbReference>
<keyword evidence="1" id="KW-0472">Membrane</keyword>
<name>A0A0W8DBN5_PHYNI</name>
<dbReference type="InterPro" id="IPR036188">
    <property type="entry name" value="FAD/NAD-bd_sf"/>
</dbReference>
<dbReference type="Gene3D" id="3.50.50.60">
    <property type="entry name" value="FAD/NAD(P)-binding domain"/>
    <property type="match status" value="1"/>
</dbReference>
<organism evidence="3 4">
    <name type="scientific">Phytophthora nicotianae</name>
    <name type="common">Potato buckeye rot agent</name>
    <name type="synonym">Phytophthora parasitica</name>
    <dbReference type="NCBI Taxonomy" id="4792"/>
    <lineage>
        <taxon>Eukaryota</taxon>
        <taxon>Sar</taxon>
        <taxon>Stramenopiles</taxon>
        <taxon>Oomycota</taxon>
        <taxon>Peronosporomycetes</taxon>
        <taxon>Peronosporales</taxon>
        <taxon>Peronosporaceae</taxon>
        <taxon>Phytophthora</taxon>
    </lineage>
</organism>
<feature type="domain" description="Amine oxidase" evidence="2">
    <location>
        <begin position="22"/>
        <end position="162"/>
    </location>
</feature>
<feature type="transmembrane region" description="Helical" evidence="1">
    <location>
        <begin position="12"/>
        <end position="33"/>
    </location>
</feature>
<feature type="domain" description="Amine oxidase" evidence="2">
    <location>
        <begin position="211"/>
        <end position="357"/>
    </location>
</feature>
<dbReference type="InterPro" id="IPR002937">
    <property type="entry name" value="Amino_oxidase"/>
</dbReference>
<accession>A0A0W8DBN5</accession>
<dbReference type="GO" id="GO:0016491">
    <property type="term" value="F:oxidoreductase activity"/>
    <property type="evidence" value="ECO:0007669"/>
    <property type="project" value="InterPro"/>
</dbReference>
<evidence type="ECO:0000313" key="3">
    <source>
        <dbReference type="EMBL" id="KUF93580.1"/>
    </source>
</evidence>